<proteinExistence type="predicted"/>
<name>A0A841EIL3_9ACTN</name>
<organism evidence="1 2">
    <name type="scientific">Streptomonospora salina</name>
    <dbReference type="NCBI Taxonomy" id="104205"/>
    <lineage>
        <taxon>Bacteria</taxon>
        <taxon>Bacillati</taxon>
        <taxon>Actinomycetota</taxon>
        <taxon>Actinomycetes</taxon>
        <taxon>Streptosporangiales</taxon>
        <taxon>Nocardiopsidaceae</taxon>
        <taxon>Streptomonospora</taxon>
    </lineage>
</organism>
<comment type="caution">
    <text evidence="1">The sequence shown here is derived from an EMBL/GenBank/DDBJ whole genome shotgun (WGS) entry which is preliminary data.</text>
</comment>
<dbReference type="AlphaFoldDB" id="A0A841EIL3"/>
<evidence type="ECO:0000313" key="1">
    <source>
        <dbReference type="EMBL" id="MBB6000883.1"/>
    </source>
</evidence>
<sequence>MHLEQRDPIVDDSGQAAGFFVHARGSELAEDVPSTTDDGREKAFH</sequence>
<gene>
    <name evidence="1" type="ORF">HNR25_004712</name>
</gene>
<accession>A0A841EIL3</accession>
<dbReference type="EMBL" id="JACHLY010000002">
    <property type="protein sequence ID" value="MBB6000883.1"/>
    <property type="molecule type" value="Genomic_DNA"/>
</dbReference>
<protein>
    <submittedName>
        <fullName evidence="1">Uncharacterized protein</fullName>
    </submittedName>
</protein>
<evidence type="ECO:0000313" key="2">
    <source>
        <dbReference type="Proteomes" id="UP000578077"/>
    </source>
</evidence>
<reference evidence="1 2" key="1">
    <citation type="submission" date="2020-08" db="EMBL/GenBank/DDBJ databases">
        <title>Sequencing the genomes of 1000 actinobacteria strains.</title>
        <authorList>
            <person name="Klenk H.-P."/>
        </authorList>
    </citation>
    <scope>NUCLEOTIDE SEQUENCE [LARGE SCALE GENOMIC DNA]</scope>
    <source>
        <strain evidence="1 2">DSM 44593</strain>
    </source>
</reference>
<dbReference type="Proteomes" id="UP000578077">
    <property type="component" value="Unassembled WGS sequence"/>
</dbReference>
<keyword evidence="2" id="KW-1185">Reference proteome</keyword>